<proteinExistence type="predicted"/>
<organism evidence="2 3">
    <name type="scientific">Panicum virgatum</name>
    <name type="common">Blackwell switchgrass</name>
    <dbReference type="NCBI Taxonomy" id="38727"/>
    <lineage>
        <taxon>Eukaryota</taxon>
        <taxon>Viridiplantae</taxon>
        <taxon>Streptophyta</taxon>
        <taxon>Embryophyta</taxon>
        <taxon>Tracheophyta</taxon>
        <taxon>Spermatophyta</taxon>
        <taxon>Magnoliopsida</taxon>
        <taxon>Liliopsida</taxon>
        <taxon>Poales</taxon>
        <taxon>Poaceae</taxon>
        <taxon>PACMAD clade</taxon>
        <taxon>Panicoideae</taxon>
        <taxon>Panicodae</taxon>
        <taxon>Paniceae</taxon>
        <taxon>Panicinae</taxon>
        <taxon>Panicum</taxon>
        <taxon>Panicum sect. Hiantes</taxon>
    </lineage>
</organism>
<dbReference type="GO" id="GO:0000427">
    <property type="term" value="C:plastid-encoded plastid RNA polymerase complex"/>
    <property type="evidence" value="ECO:0007669"/>
    <property type="project" value="InterPro"/>
</dbReference>
<feature type="region of interest" description="Disordered" evidence="1">
    <location>
        <begin position="17"/>
        <end position="87"/>
    </location>
</feature>
<name>A0A8T0N561_PANVG</name>
<dbReference type="InterPro" id="IPR044710">
    <property type="entry name" value="PTAC6"/>
</dbReference>
<gene>
    <name evidence="2" type="ORF">PVAP13_9NG786900</name>
</gene>
<comment type="caution">
    <text evidence="2">The sequence shown here is derived from an EMBL/GenBank/DDBJ whole genome shotgun (WGS) entry which is preliminary data.</text>
</comment>
<reference evidence="2" key="1">
    <citation type="submission" date="2020-05" db="EMBL/GenBank/DDBJ databases">
        <title>WGS assembly of Panicum virgatum.</title>
        <authorList>
            <person name="Lovell J.T."/>
            <person name="Jenkins J."/>
            <person name="Shu S."/>
            <person name="Juenger T.E."/>
            <person name="Schmutz J."/>
        </authorList>
    </citation>
    <scope>NUCLEOTIDE SEQUENCE</scope>
    <source>
        <strain evidence="2">AP13</strain>
    </source>
</reference>
<evidence type="ECO:0000313" key="3">
    <source>
        <dbReference type="Proteomes" id="UP000823388"/>
    </source>
</evidence>
<evidence type="ECO:0000313" key="2">
    <source>
        <dbReference type="EMBL" id="KAG2544043.1"/>
    </source>
</evidence>
<dbReference type="PANTHER" id="PTHR35994:SF1">
    <property type="entry name" value="PLASTID TRANSCRIPTIONALLY ACTIVE PROTEIN 6, CHLOROPLASTIC"/>
    <property type="match status" value="1"/>
</dbReference>
<dbReference type="OrthoDB" id="781981at2759"/>
<evidence type="ECO:0008006" key="4">
    <source>
        <dbReference type="Google" id="ProtNLM"/>
    </source>
</evidence>
<protein>
    <recommendedName>
        <fullName evidence="4">Plastid transcriptionally active 6</fullName>
    </recommendedName>
</protein>
<feature type="compositionally biased region" description="Acidic residues" evidence="1">
    <location>
        <begin position="62"/>
        <end position="87"/>
    </location>
</feature>
<sequence>MAAATAPFVVSVSCPYPHRHRHRHRPTSALPPPLSSLSLRASPAAPLSPLPGRRRNVAAAYGDDDMDDDFDPDDADGVGEDDDVDNEQDYDVDYDRLLAPVTARPASLAQGGPEEGDIAMVAAESFVSTQESASDTVVDYAVNEDEFHKISLLHCDFFIRKVPDPDDDVFDFREMYVTPPDTDIYSIPRVLAPMPQKYVRCTKKNFGRFHVSEPPVEHLRDPMYKTEREIMKVFLTKHYRNRRSDDPDFFLDFEEIYVIDSKTRSITRAKVVVSVPEGKKRDRRNDLLLIRDGGESFRIIDKTKGDDATTVIEREEWAKSRQDVEKHFRKLRDFDYSNWF</sequence>
<dbReference type="Proteomes" id="UP000823388">
    <property type="component" value="Chromosome 9N"/>
</dbReference>
<keyword evidence="3" id="KW-1185">Reference proteome</keyword>
<accession>A0A8T0N561</accession>
<dbReference type="AlphaFoldDB" id="A0A8T0N561"/>
<dbReference type="EMBL" id="CM029054">
    <property type="protein sequence ID" value="KAG2544043.1"/>
    <property type="molecule type" value="Genomic_DNA"/>
</dbReference>
<evidence type="ECO:0000256" key="1">
    <source>
        <dbReference type="SAM" id="MobiDB-lite"/>
    </source>
</evidence>
<feature type="compositionally biased region" description="Low complexity" evidence="1">
    <location>
        <begin position="35"/>
        <end position="51"/>
    </location>
</feature>
<feature type="compositionally biased region" description="Basic residues" evidence="1">
    <location>
        <begin position="17"/>
        <end position="26"/>
    </location>
</feature>
<dbReference type="PANTHER" id="PTHR35994">
    <property type="entry name" value="EXPRESSED PROTEIN"/>
    <property type="match status" value="1"/>
</dbReference>